<accession>A0ACB8ZU52</accession>
<sequence length="130" mass="14712">MDQEGSPGIGEAQNCNKPILSNQLILAQEKNALEELDESPKRLIGVSARLKTLLHRDTPIKEKLNEENKIEEGETNFMDRGVQNRNMINVDRRITRSQSRNNSSKLVNLEFSDSRSGSDSSNWSTNVTQR</sequence>
<dbReference type="EMBL" id="CM042016">
    <property type="protein sequence ID" value="KAI3701093.1"/>
    <property type="molecule type" value="Genomic_DNA"/>
</dbReference>
<proteinExistence type="predicted"/>
<keyword evidence="2" id="KW-1185">Reference proteome</keyword>
<protein>
    <submittedName>
        <fullName evidence="1">Uncharacterized protein</fullName>
    </submittedName>
</protein>
<evidence type="ECO:0000313" key="1">
    <source>
        <dbReference type="EMBL" id="KAI3701093.1"/>
    </source>
</evidence>
<comment type="caution">
    <text evidence="1">The sequence shown here is derived from an EMBL/GenBank/DDBJ whole genome shotgun (WGS) entry which is preliminary data.</text>
</comment>
<evidence type="ECO:0000313" key="2">
    <source>
        <dbReference type="Proteomes" id="UP001055811"/>
    </source>
</evidence>
<gene>
    <name evidence="1" type="ORF">L2E82_45737</name>
</gene>
<reference evidence="1 2" key="2">
    <citation type="journal article" date="2022" name="Mol. Ecol. Resour.">
        <title>The genomes of chicory, endive, great burdock and yacon provide insights into Asteraceae paleo-polyploidization history and plant inulin production.</title>
        <authorList>
            <person name="Fan W."/>
            <person name="Wang S."/>
            <person name="Wang H."/>
            <person name="Wang A."/>
            <person name="Jiang F."/>
            <person name="Liu H."/>
            <person name="Zhao H."/>
            <person name="Xu D."/>
            <person name="Zhang Y."/>
        </authorList>
    </citation>
    <scope>NUCLEOTIDE SEQUENCE [LARGE SCALE GENOMIC DNA]</scope>
    <source>
        <strain evidence="2">cv. Punajuju</strain>
        <tissue evidence="1">Leaves</tissue>
    </source>
</reference>
<organism evidence="1 2">
    <name type="scientific">Cichorium intybus</name>
    <name type="common">Chicory</name>
    <dbReference type="NCBI Taxonomy" id="13427"/>
    <lineage>
        <taxon>Eukaryota</taxon>
        <taxon>Viridiplantae</taxon>
        <taxon>Streptophyta</taxon>
        <taxon>Embryophyta</taxon>
        <taxon>Tracheophyta</taxon>
        <taxon>Spermatophyta</taxon>
        <taxon>Magnoliopsida</taxon>
        <taxon>eudicotyledons</taxon>
        <taxon>Gunneridae</taxon>
        <taxon>Pentapetalae</taxon>
        <taxon>asterids</taxon>
        <taxon>campanulids</taxon>
        <taxon>Asterales</taxon>
        <taxon>Asteraceae</taxon>
        <taxon>Cichorioideae</taxon>
        <taxon>Cichorieae</taxon>
        <taxon>Cichoriinae</taxon>
        <taxon>Cichorium</taxon>
    </lineage>
</organism>
<reference evidence="2" key="1">
    <citation type="journal article" date="2022" name="Mol. Ecol. Resour.">
        <title>The genomes of chicory, endive, great burdock and yacon provide insights into Asteraceae palaeo-polyploidization history and plant inulin production.</title>
        <authorList>
            <person name="Fan W."/>
            <person name="Wang S."/>
            <person name="Wang H."/>
            <person name="Wang A."/>
            <person name="Jiang F."/>
            <person name="Liu H."/>
            <person name="Zhao H."/>
            <person name="Xu D."/>
            <person name="Zhang Y."/>
        </authorList>
    </citation>
    <scope>NUCLEOTIDE SEQUENCE [LARGE SCALE GENOMIC DNA]</scope>
    <source>
        <strain evidence="2">cv. Punajuju</strain>
    </source>
</reference>
<name>A0ACB8ZU52_CICIN</name>
<dbReference type="Proteomes" id="UP001055811">
    <property type="component" value="Linkage Group LG08"/>
</dbReference>